<dbReference type="Proteomes" id="UP000184315">
    <property type="component" value="Unassembled WGS sequence"/>
</dbReference>
<feature type="compositionally biased region" description="Low complexity" evidence="2">
    <location>
        <begin position="710"/>
        <end position="725"/>
    </location>
</feature>
<feature type="compositionally biased region" description="Polar residues" evidence="2">
    <location>
        <begin position="177"/>
        <end position="186"/>
    </location>
</feature>
<name>A0A1J1LUC9_9CYAN</name>
<feature type="region of interest" description="Disordered" evidence="2">
    <location>
        <begin position="358"/>
        <end position="391"/>
    </location>
</feature>
<feature type="region of interest" description="Disordered" evidence="2">
    <location>
        <begin position="1"/>
        <end position="20"/>
    </location>
</feature>
<accession>A0A1J1LUC9</accession>
<feature type="coiled-coil region" evidence="1">
    <location>
        <begin position="299"/>
        <end position="338"/>
    </location>
</feature>
<sequence length="748" mass="83831">MVTKSATKPKKFSPPKRDWSVLTATDPKHVKRLEHIQETLDTALDAIQEEGGVEDWEDFKNFVESFNKRPDRLNESGNQKASISVDLVTEGKHDEVSGFVFYLTKDPSQRTSGVYLVKNLKQAGVDTKENNNFYTPSHVSDLIDLEAHDQLGDDDLSEDFDEDLTDLEEGEELSKPQKATSKLGSSHRNRQEPQNLEEDDIDELLSEDNDIPLKTGALGEIAKNRTSQKLIKTPETQQKTPEKSEEPYPLLESLEAFLKESQHQGSIINAKSSEIDGLTVTGLTLQATSLMGLLAVNSIQELIDGITQAKENNQAKKLEEILEQIKTLNERTEEISIRARQTDVIADLETLAERTENLSERTQKVKPNKTFQNQPISSKEEKQQVTSEQKDPILIDDTEIKAVDIGEKIDKLGNQIDPNYKRSPPLEINKSVSLDQQLDQIQDYLGKLSKRLDRLEEIVEELEQTIKPQVSTQSHSELNSTQPVSNPLNSSVPFPSESSIDDEPEDLLSKIVTQKKVQQQREAVADCLVNYALATGQSPESGIPFDEGGTLYVTPDHHKIQVAVIGSDGQDIFSGTKEGDRWKFGANQDKLTPEEREAIFKLPQTEAEYDKLATAQALVETFQSAFPKRFKGETEPVFSWREPRESQNTPGAIKYEFEILDLPNGSKQLIGTDPRQNDAAVFDAILVSGKPPEIRECRIPIAEMEQLLDSSEQPSKTQSSSQTPPERNRSFHAPKPKNVSLNNDELEV</sequence>
<evidence type="ECO:0000256" key="1">
    <source>
        <dbReference type="SAM" id="Coils"/>
    </source>
</evidence>
<dbReference type="AlphaFoldDB" id="A0A1J1LUC9"/>
<keyword evidence="4" id="KW-1185">Reference proteome</keyword>
<evidence type="ECO:0000256" key="2">
    <source>
        <dbReference type="SAM" id="MobiDB-lite"/>
    </source>
</evidence>
<feature type="compositionally biased region" description="Polar residues" evidence="2">
    <location>
        <begin position="466"/>
        <end position="498"/>
    </location>
</feature>
<reference evidence="4" key="1">
    <citation type="submission" date="2015-10" db="EMBL/GenBank/DDBJ databases">
        <authorList>
            <person name="Regsiter A."/>
            <person name="william w."/>
        </authorList>
    </citation>
    <scope>NUCLEOTIDE SEQUENCE [LARGE SCALE GENOMIC DNA]</scope>
</reference>
<evidence type="ECO:0000313" key="3">
    <source>
        <dbReference type="EMBL" id="CUR35626.1"/>
    </source>
</evidence>
<dbReference type="OrthoDB" id="490733at2"/>
<keyword evidence="1" id="KW-0175">Coiled coil</keyword>
<feature type="region of interest" description="Disordered" evidence="2">
    <location>
        <begin position="166"/>
        <end position="198"/>
    </location>
</feature>
<feature type="region of interest" description="Disordered" evidence="2">
    <location>
        <begin position="706"/>
        <end position="748"/>
    </location>
</feature>
<feature type="compositionally biased region" description="Basic and acidic residues" evidence="2">
    <location>
        <begin position="378"/>
        <end position="391"/>
    </location>
</feature>
<feature type="coiled-coil region" evidence="1">
    <location>
        <begin position="438"/>
        <end position="465"/>
    </location>
</feature>
<dbReference type="RefSeq" id="WP_072722574.1">
    <property type="nucleotide sequence ID" value="NZ_LN889815.1"/>
</dbReference>
<dbReference type="STRING" id="671072.PL9214670252"/>
<feature type="compositionally biased region" description="Polar residues" evidence="2">
    <location>
        <begin position="739"/>
        <end position="748"/>
    </location>
</feature>
<evidence type="ECO:0000313" key="4">
    <source>
        <dbReference type="Proteomes" id="UP000184315"/>
    </source>
</evidence>
<gene>
    <name evidence="3" type="ORF">PL9214670252</name>
</gene>
<proteinExistence type="predicted"/>
<feature type="region of interest" description="Disordered" evidence="2">
    <location>
        <begin position="466"/>
        <end position="502"/>
    </location>
</feature>
<dbReference type="EMBL" id="CZDF01000174">
    <property type="protein sequence ID" value="CUR35626.1"/>
    <property type="molecule type" value="Genomic_DNA"/>
</dbReference>
<organism evidence="3 4">
    <name type="scientific">Planktothrix tepida PCC 9214</name>
    <dbReference type="NCBI Taxonomy" id="671072"/>
    <lineage>
        <taxon>Bacteria</taxon>
        <taxon>Bacillati</taxon>
        <taxon>Cyanobacteriota</taxon>
        <taxon>Cyanophyceae</taxon>
        <taxon>Oscillatoriophycideae</taxon>
        <taxon>Oscillatoriales</taxon>
        <taxon>Microcoleaceae</taxon>
        <taxon>Planktothrix</taxon>
    </lineage>
</organism>
<protein>
    <submittedName>
        <fullName evidence="3">Uncharacterized protein</fullName>
    </submittedName>
</protein>